<proteinExistence type="predicted"/>
<organism evidence="1 2">
    <name type="scientific">Lysobacter enzymogenes</name>
    <dbReference type="NCBI Taxonomy" id="69"/>
    <lineage>
        <taxon>Bacteria</taxon>
        <taxon>Pseudomonadati</taxon>
        <taxon>Pseudomonadota</taxon>
        <taxon>Gammaproteobacteria</taxon>
        <taxon>Lysobacterales</taxon>
        <taxon>Lysobacteraceae</taxon>
        <taxon>Lysobacter</taxon>
    </lineage>
</organism>
<sequence length="584" mass="62417">MSTLRSLTLGAGLALAAGAVYLLYPPAAGSAVAQAEAPTPFELAPPVVEDIVITPTPQSSAGDAVLQLQYARGQDLPAQIPFNVGDKTVTLQRDDKDPQLYRAAIPFDFDGFVDEQAERQKQAGQQLTVPSFSGREFFGEAPVAFLDPVKLREQIAALQPIRIPFPVVFGPSAPVRPERSLLITDPRVVEDPTRTFDVCTGVGNPNGAWTFKTLMTNMANQPVSGISPSAFVKNWLTNWSAGGVINTFPVPARPQLNSQILALWPTVASTGELDLDKSPFRLIAIVNRMDLRSNGGYGGGDAGEGRFIFGMVRRNANGTCTTLPGLVIAEYAQQARGCPAVRSLARRWGALGSMSLGSPAYNSALQALTDGFTAANAAPSKPNRSAINQVRSNEFLQSPWMLEEFRLPRGGGQLAMTLAKLTPHHSLNNTTALANFISANGAFVDAGNYDIPLSYLGQPMATGSVRNISPQQAWNAPGVPDNRRNKFSLNTCDACHGRETQDTSFMHVSTRNAGAQAVLSRFLVGNGTLAAPSNFTMPDPVSGTPRTYGDLLRRQSDLSALQNNLCLSGAVFEEAIRAPLLATH</sequence>
<reference evidence="1 2" key="1">
    <citation type="submission" date="2018-10" db="EMBL/GenBank/DDBJ databases">
        <title>The genome of Lysobacter enzymogenes OH11.</title>
        <authorList>
            <person name="Liu F."/>
            <person name="Zhao Y."/>
            <person name="Qian G."/>
            <person name="Chen Y."/>
            <person name="Xu H."/>
        </authorList>
    </citation>
    <scope>NUCLEOTIDE SEQUENCE [LARGE SCALE GENOMIC DNA]</scope>
    <source>
        <strain evidence="1 2">OH11</strain>
    </source>
</reference>
<comment type="caution">
    <text evidence="1">The sequence shown here is derived from an EMBL/GenBank/DDBJ whole genome shotgun (WGS) entry which is preliminary data.</text>
</comment>
<gene>
    <name evidence="1" type="ORF">D9T17_03010</name>
</gene>
<dbReference type="Proteomes" id="UP000275910">
    <property type="component" value="Unassembled WGS sequence"/>
</dbReference>
<dbReference type="AlphaFoldDB" id="A0A3N2RMP8"/>
<evidence type="ECO:0000313" key="2">
    <source>
        <dbReference type="Proteomes" id="UP000275910"/>
    </source>
</evidence>
<evidence type="ECO:0000313" key="1">
    <source>
        <dbReference type="EMBL" id="ROU08717.1"/>
    </source>
</evidence>
<name>A0A3N2RMP8_LYSEN</name>
<accession>A0A3N2RMP8</accession>
<dbReference type="EMBL" id="RCTY01000009">
    <property type="protein sequence ID" value="ROU08717.1"/>
    <property type="molecule type" value="Genomic_DNA"/>
</dbReference>
<dbReference type="RefSeq" id="WP_123646041.1">
    <property type="nucleotide sequence ID" value="NZ_RCTY01000009.1"/>
</dbReference>
<protein>
    <submittedName>
        <fullName evidence="1">Uncharacterized protein</fullName>
    </submittedName>
</protein>